<dbReference type="WBParaSite" id="JU765_v2.g10354.t1">
    <property type="protein sequence ID" value="JU765_v2.g10354.t1"/>
    <property type="gene ID" value="JU765_v2.g10354"/>
</dbReference>
<organism evidence="1 2">
    <name type="scientific">Panagrolaimus sp. JU765</name>
    <dbReference type="NCBI Taxonomy" id="591449"/>
    <lineage>
        <taxon>Eukaryota</taxon>
        <taxon>Metazoa</taxon>
        <taxon>Ecdysozoa</taxon>
        <taxon>Nematoda</taxon>
        <taxon>Chromadorea</taxon>
        <taxon>Rhabditida</taxon>
        <taxon>Tylenchina</taxon>
        <taxon>Panagrolaimomorpha</taxon>
        <taxon>Panagrolaimoidea</taxon>
        <taxon>Panagrolaimidae</taxon>
        <taxon>Panagrolaimus</taxon>
    </lineage>
</organism>
<proteinExistence type="predicted"/>
<sequence>MIPKNAIENMSFIITNTRGNDYNIGTTYEPFKEFLNRLKNERGVELNMKNCTYCIDNEAFRFQLAMKTSPEFKKNDYGQTILEIISDCWKNKTFFTFDWKQFKRPSKVMLNNYEKSWNQSKKEIQELFKNCFKNVAKPAQDFTFLNDSRILISCFLTISAIIVSFIENSMTEKFLQDYRQNLLNGFEKKIKLKYSKLSIPMTENVNVEIDEIKQLLEDLFEMKPFGKQIQEAYELEKSSNLIDRNFEPVKMKHFFID</sequence>
<evidence type="ECO:0000313" key="1">
    <source>
        <dbReference type="Proteomes" id="UP000887576"/>
    </source>
</evidence>
<reference evidence="2" key="1">
    <citation type="submission" date="2022-11" db="UniProtKB">
        <authorList>
            <consortium name="WormBaseParasite"/>
        </authorList>
    </citation>
    <scope>IDENTIFICATION</scope>
</reference>
<accession>A0AC34PVB4</accession>
<name>A0AC34PVB4_9BILA</name>
<evidence type="ECO:0000313" key="2">
    <source>
        <dbReference type="WBParaSite" id="JU765_v2.g10354.t1"/>
    </source>
</evidence>
<protein>
    <submittedName>
        <fullName evidence="2">Uncharacterized protein</fullName>
    </submittedName>
</protein>
<dbReference type="Proteomes" id="UP000887576">
    <property type="component" value="Unplaced"/>
</dbReference>